<dbReference type="InterPro" id="IPR025705">
    <property type="entry name" value="Beta_hexosaminidase_sua/sub"/>
</dbReference>
<dbReference type="InterPro" id="IPR015883">
    <property type="entry name" value="Glyco_hydro_20_cat"/>
</dbReference>
<reference evidence="8" key="2">
    <citation type="submission" date="2021-12" db="EMBL/GenBank/DDBJ databases">
        <title>Resequencing data analysis of finger millet.</title>
        <authorList>
            <person name="Hatakeyama M."/>
            <person name="Aluri S."/>
            <person name="Balachadran M.T."/>
            <person name="Sivarajan S.R."/>
            <person name="Poveda L."/>
            <person name="Shimizu-Inatsugi R."/>
            <person name="Schlapbach R."/>
            <person name="Sreeman S.M."/>
            <person name="Shimizu K.K."/>
        </authorList>
    </citation>
    <scope>NUCLEOTIDE SEQUENCE</scope>
</reference>
<name>A0AAV5DWZ1_ELECO</name>
<protein>
    <recommendedName>
        <fullName evidence="3">beta-N-acetylhexosaminidase</fullName>
        <ecNumber evidence="3">3.2.1.52</ecNumber>
    </recommendedName>
</protein>
<keyword evidence="9" id="KW-1185">Reference proteome</keyword>
<evidence type="ECO:0000256" key="5">
    <source>
        <dbReference type="PIRSR" id="PIRSR625705-1"/>
    </source>
</evidence>
<dbReference type="PANTHER" id="PTHR22600">
    <property type="entry name" value="BETA-HEXOSAMINIDASE"/>
    <property type="match status" value="1"/>
</dbReference>
<feature type="active site" description="Proton donor" evidence="5">
    <location>
        <position position="341"/>
    </location>
</feature>
<sequence>MAHAPIRKENHTFILHVAKNGWDTASMAMPAGEGSHSACCTSRVSEHGAGSEAASGADAAAAHGGGRAVRRRWPPAGGRVDLWPMPSSVTRGAQTLHVSRDLKLTTAGSNYSDGRGILRDAFARMVAVVKMDHVINGSYQGAPVLAGVNVVVRSPDDKVCGRLDGAAEQTSPLACFFLETCFLIDSAFLADWKLGCQFVCTNRGLVKLLCWIHAQTVYGALHALENILHWHIVDEQSFPLEIPSYPKLWNGAYSYSERYTMDEAIDIVQYAEKRGVNVLAEIDVPGHARSWGVGYPSLWPSATCKEPLDVSSDFTFKVIDGILSDFSKVFKFKFVHLGGDEVNTSCWTTTPRIESWYANSTRYE</sequence>
<organism evidence="8 9">
    <name type="scientific">Eleusine coracana subsp. coracana</name>
    <dbReference type="NCBI Taxonomy" id="191504"/>
    <lineage>
        <taxon>Eukaryota</taxon>
        <taxon>Viridiplantae</taxon>
        <taxon>Streptophyta</taxon>
        <taxon>Embryophyta</taxon>
        <taxon>Tracheophyta</taxon>
        <taxon>Spermatophyta</taxon>
        <taxon>Magnoliopsida</taxon>
        <taxon>Liliopsida</taxon>
        <taxon>Poales</taxon>
        <taxon>Poaceae</taxon>
        <taxon>PACMAD clade</taxon>
        <taxon>Chloridoideae</taxon>
        <taxon>Cynodonteae</taxon>
        <taxon>Eleusininae</taxon>
        <taxon>Eleusine</taxon>
    </lineage>
</organism>
<evidence type="ECO:0000259" key="7">
    <source>
        <dbReference type="Pfam" id="PF00728"/>
    </source>
</evidence>
<dbReference type="PRINTS" id="PR00738">
    <property type="entry name" value="GLHYDRLASE20"/>
</dbReference>
<feature type="region of interest" description="Disordered" evidence="6">
    <location>
        <begin position="50"/>
        <end position="73"/>
    </location>
</feature>
<evidence type="ECO:0000256" key="2">
    <source>
        <dbReference type="ARBA" id="ARBA00006285"/>
    </source>
</evidence>
<evidence type="ECO:0000256" key="4">
    <source>
        <dbReference type="ARBA" id="ARBA00022801"/>
    </source>
</evidence>
<dbReference type="InterPro" id="IPR017853">
    <property type="entry name" value="GH"/>
</dbReference>
<evidence type="ECO:0000256" key="1">
    <source>
        <dbReference type="ARBA" id="ARBA00001231"/>
    </source>
</evidence>
<comment type="similarity">
    <text evidence="2">Belongs to the glycosyl hydrolase 20 family.</text>
</comment>
<dbReference type="Gene3D" id="3.20.20.80">
    <property type="entry name" value="Glycosidases"/>
    <property type="match status" value="1"/>
</dbReference>
<comment type="catalytic activity">
    <reaction evidence="1">
        <text>Hydrolysis of terminal non-reducing N-acetyl-D-hexosamine residues in N-acetyl-beta-D-hexosaminides.</text>
        <dbReference type="EC" id="3.2.1.52"/>
    </reaction>
</comment>
<feature type="compositionally biased region" description="Low complexity" evidence="6">
    <location>
        <begin position="50"/>
        <end position="62"/>
    </location>
</feature>
<dbReference type="GO" id="GO:0016020">
    <property type="term" value="C:membrane"/>
    <property type="evidence" value="ECO:0007669"/>
    <property type="project" value="TreeGrafter"/>
</dbReference>
<gene>
    <name evidence="8" type="primary">gb01248</name>
    <name evidence="8" type="ORF">PR202_gb01248</name>
</gene>
<accession>A0AAV5DWZ1</accession>
<dbReference type="GO" id="GO:0005975">
    <property type="term" value="P:carbohydrate metabolic process"/>
    <property type="evidence" value="ECO:0007669"/>
    <property type="project" value="InterPro"/>
</dbReference>
<proteinExistence type="inferred from homology"/>
<dbReference type="Pfam" id="PF00728">
    <property type="entry name" value="Glyco_hydro_20"/>
    <property type="match status" value="1"/>
</dbReference>
<dbReference type="GO" id="GO:0004563">
    <property type="term" value="F:beta-N-acetylhexosaminidase activity"/>
    <property type="evidence" value="ECO:0007669"/>
    <property type="project" value="UniProtKB-EC"/>
</dbReference>
<dbReference type="PANTHER" id="PTHR22600:SF21">
    <property type="entry name" value="BETA-HEXOSAMINIDASE A"/>
    <property type="match status" value="1"/>
</dbReference>
<dbReference type="EC" id="3.2.1.52" evidence="3"/>
<evidence type="ECO:0000313" key="8">
    <source>
        <dbReference type="EMBL" id="GJN14425.1"/>
    </source>
</evidence>
<dbReference type="AlphaFoldDB" id="A0AAV5DWZ1"/>
<evidence type="ECO:0000256" key="6">
    <source>
        <dbReference type="SAM" id="MobiDB-lite"/>
    </source>
</evidence>
<comment type="caution">
    <text evidence="8">The sequence shown here is derived from an EMBL/GenBank/DDBJ whole genome shotgun (WGS) entry which is preliminary data.</text>
</comment>
<dbReference type="EMBL" id="BQKI01000071">
    <property type="protein sequence ID" value="GJN14425.1"/>
    <property type="molecule type" value="Genomic_DNA"/>
</dbReference>
<dbReference type="Proteomes" id="UP001054889">
    <property type="component" value="Unassembled WGS sequence"/>
</dbReference>
<dbReference type="SUPFAM" id="SSF51445">
    <property type="entry name" value="(Trans)glycosidases"/>
    <property type="match status" value="1"/>
</dbReference>
<reference evidence="8" key="1">
    <citation type="journal article" date="2018" name="DNA Res.">
        <title>Multiple hybrid de novo genome assembly of finger millet, an orphan allotetraploid crop.</title>
        <authorList>
            <person name="Hatakeyama M."/>
            <person name="Aluri S."/>
            <person name="Balachadran M.T."/>
            <person name="Sivarajan S.R."/>
            <person name="Patrignani A."/>
            <person name="Gruter S."/>
            <person name="Poveda L."/>
            <person name="Shimizu-Inatsugi R."/>
            <person name="Baeten J."/>
            <person name="Francoijs K.J."/>
            <person name="Nataraja K.N."/>
            <person name="Reddy Y.A.N."/>
            <person name="Phadnis S."/>
            <person name="Ravikumar R.L."/>
            <person name="Schlapbach R."/>
            <person name="Sreeman S.M."/>
            <person name="Shimizu K.K."/>
        </authorList>
    </citation>
    <scope>NUCLEOTIDE SEQUENCE</scope>
</reference>
<dbReference type="GO" id="GO:0030203">
    <property type="term" value="P:glycosaminoglycan metabolic process"/>
    <property type="evidence" value="ECO:0007669"/>
    <property type="project" value="TreeGrafter"/>
</dbReference>
<evidence type="ECO:0000256" key="3">
    <source>
        <dbReference type="ARBA" id="ARBA00012663"/>
    </source>
</evidence>
<feature type="domain" description="Glycoside hydrolase family 20 catalytic" evidence="7">
    <location>
        <begin position="226"/>
        <end position="359"/>
    </location>
</feature>
<evidence type="ECO:0000313" key="9">
    <source>
        <dbReference type="Proteomes" id="UP001054889"/>
    </source>
</evidence>
<keyword evidence="4" id="KW-0378">Hydrolase</keyword>